<evidence type="ECO:0000313" key="3">
    <source>
        <dbReference type="Proteomes" id="UP000054324"/>
    </source>
</evidence>
<keyword evidence="3" id="KW-1185">Reference proteome</keyword>
<evidence type="ECO:0000259" key="1">
    <source>
        <dbReference type="PROSITE" id="PS50878"/>
    </source>
</evidence>
<dbReference type="OrthoDB" id="425014at2759"/>
<dbReference type="KEGG" id="ovi:T265_11717"/>
<dbReference type="Proteomes" id="UP000054324">
    <property type="component" value="Unassembled WGS sequence"/>
</dbReference>
<dbReference type="STRING" id="6198.A0A074Z8I1"/>
<name>A0A074Z8I1_OPIVI</name>
<dbReference type="GeneID" id="20325885"/>
<organism evidence="2 3">
    <name type="scientific">Opisthorchis viverrini</name>
    <name type="common">Southeast Asian liver fluke</name>
    <dbReference type="NCBI Taxonomy" id="6198"/>
    <lineage>
        <taxon>Eukaryota</taxon>
        <taxon>Metazoa</taxon>
        <taxon>Spiralia</taxon>
        <taxon>Lophotrochozoa</taxon>
        <taxon>Platyhelminthes</taxon>
        <taxon>Trematoda</taxon>
        <taxon>Digenea</taxon>
        <taxon>Opisthorchiida</taxon>
        <taxon>Opisthorchiata</taxon>
        <taxon>Opisthorchiidae</taxon>
        <taxon>Opisthorchis</taxon>
    </lineage>
</organism>
<proteinExistence type="predicted"/>
<dbReference type="CTD" id="20325885"/>
<accession>A0A074Z8I1</accession>
<feature type="domain" description="Reverse transcriptase" evidence="1">
    <location>
        <begin position="1"/>
        <end position="115"/>
    </location>
</feature>
<gene>
    <name evidence="2" type="ORF">T265_11717</name>
</gene>
<sequence length="185" mass="20939">MMPTNCRISKNPNWNFYTDHGPPSPILQYPLERELHLEGVMREYADDIVLMFEEEKKAQVFLDELSKVIPSFGMHFAPIKCKVMLVDVQSLNMSFTIQGEALEVVEHFTYLGSCISSDCSVTDEVNARVCKARAAFADLRHLGRPHCGWLETLQDVTTNRCQWRSFCQFLSRSPEGVSGGVGTSE</sequence>
<dbReference type="PANTHER" id="PTHR47027">
    <property type="entry name" value="REVERSE TRANSCRIPTASE DOMAIN-CONTAINING PROTEIN"/>
    <property type="match status" value="1"/>
</dbReference>
<protein>
    <recommendedName>
        <fullName evidence="1">Reverse transcriptase domain-containing protein</fullName>
    </recommendedName>
</protein>
<reference evidence="2 3" key="1">
    <citation type="submission" date="2013-11" db="EMBL/GenBank/DDBJ databases">
        <title>Opisthorchis viverrini - life in the bile duct.</title>
        <authorList>
            <person name="Young N.D."/>
            <person name="Nagarajan N."/>
            <person name="Lin S.J."/>
            <person name="Korhonen P.K."/>
            <person name="Jex A.R."/>
            <person name="Hall R.S."/>
            <person name="Safavi-Hemami H."/>
            <person name="Kaewkong W."/>
            <person name="Bertrand D."/>
            <person name="Gao S."/>
            <person name="Seet Q."/>
            <person name="Wongkham S."/>
            <person name="Teh B.T."/>
            <person name="Wongkham C."/>
            <person name="Intapan P.M."/>
            <person name="Maleewong W."/>
            <person name="Yang X."/>
            <person name="Hu M."/>
            <person name="Wang Z."/>
            <person name="Hofmann A."/>
            <person name="Sternberg P.W."/>
            <person name="Tan P."/>
            <person name="Wang J."/>
            <person name="Gasser R.B."/>
        </authorList>
    </citation>
    <scope>NUCLEOTIDE SEQUENCE [LARGE SCALE GENOMIC DNA]</scope>
</reference>
<dbReference type="InterPro" id="IPR000477">
    <property type="entry name" value="RT_dom"/>
</dbReference>
<dbReference type="EMBL" id="KL597181">
    <property type="protein sequence ID" value="KER19540.1"/>
    <property type="molecule type" value="Genomic_DNA"/>
</dbReference>
<dbReference type="PROSITE" id="PS50878">
    <property type="entry name" value="RT_POL"/>
    <property type="match status" value="1"/>
</dbReference>
<dbReference type="AlphaFoldDB" id="A0A074Z8I1"/>
<dbReference type="PANTHER" id="PTHR47027:SF20">
    <property type="entry name" value="REVERSE TRANSCRIPTASE-LIKE PROTEIN WITH RNA-DIRECTED DNA POLYMERASE DOMAIN"/>
    <property type="match status" value="1"/>
</dbReference>
<dbReference type="RefSeq" id="XP_009176711.1">
    <property type="nucleotide sequence ID" value="XM_009178447.1"/>
</dbReference>
<evidence type="ECO:0000313" key="2">
    <source>
        <dbReference type="EMBL" id="KER19540.1"/>
    </source>
</evidence>